<dbReference type="SFLD" id="SFLDG01135">
    <property type="entry name" value="C1.5.6:_HAD__Beta-PGM__Phospha"/>
    <property type="match status" value="1"/>
</dbReference>
<evidence type="ECO:0000256" key="2">
    <source>
        <dbReference type="ARBA" id="ARBA00004818"/>
    </source>
</evidence>
<dbReference type="InterPro" id="IPR023214">
    <property type="entry name" value="HAD_sf"/>
</dbReference>
<comment type="caution">
    <text evidence="5">The sequence shown here is derived from an EMBL/GenBank/DDBJ whole genome shotgun (WGS) entry which is preliminary data.</text>
</comment>
<dbReference type="InterPro" id="IPR050155">
    <property type="entry name" value="HAD-like_hydrolase_sf"/>
</dbReference>
<evidence type="ECO:0000313" key="6">
    <source>
        <dbReference type="Proteomes" id="UP001149821"/>
    </source>
</evidence>
<name>A0ABT5QI89_9GAMM</name>
<dbReference type="InterPro" id="IPR006439">
    <property type="entry name" value="HAD-SF_hydro_IA"/>
</dbReference>
<evidence type="ECO:0000256" key="4">
    <source>
        <dbReference type="ARBA" id="ARBA00013078"/>
    </source>
</evidence>
<keyword evidence="5" id="KW-0378">Hydrolase</keyword>
<comment type="catalytic activity">
    <reaction evidence="1">
        <text>2-phosphoglycolate + H2O = glycolate + phosphate</text>
        <dbReference type="Rhea" id="RHEA:14369"/>
        <dbReference type="ChEBI" id="CHEBI:15377"/>
        <dbReference type="ChEBI" id="CHEBI:29805"/>
        <dbReference type="ChEBI" id="CHEBI:43474"/>
        <dbReference type="ChEBI" id="CHEBI:58033"/>
        <dbReference type="EC" id="3.1.3.18"/>
    </reaction>
</comment>
<accession>A0ABT5QI89</accession>
<dbReference type="InterPro" id="IPR036412">
    <property type="entry name" value="HAD-like_sf"/>
</dbReference>
<sequence>MLKLENIHAICFDLDGTLVDTANDLAFAAEEMMEELGLPFGGVDEIRSWVGDGHERLIHRIITRHLDGEVSENVYNIANPIFHRALRSRQYRSTQLYPDAADCLRKLESMAIPRACVTNKNTAQAYEVLDHLGIRHYFTVVLGQDSVAEPKPSPDGIFEAAEHMRVDAINVLMVGDSVNDVRAARAAGSAVVAVSYGYNYGIDISSANPDSVINNLNAIPKMIA</sequence>
<dbReference type="SFLD" id="SFLDG01129">
    <property type="entry name" value="C1.5:_HAD__Beta-PGM__Phosphata"/>
    <property type="match status" value="1"/>
</dbReference>
<gene>
    <name evidence="5" type="ORF">LRP49_05670</name>
</gene>
<dbReference type="InterPro" id="IPR023198">
    <property type="entry name" value="PGP-like_dom2"/>
</dbReference>
<dbReference type="RefSeq" id="WP_274140828.1">
    <property type="nucleotide sequence ID" value="NZ_JAJUBB010000003.1"/>
</dbReference>
<dbReference type="SUPFAM" id="SSF56784">
    <property type="entry name" value="HAD-like"/>
    <property type="match status" value="1"/>
</dbReference>
<dbReference type="SFLD" id="SFLDS00003">
    <property type="entry name" value="Haloacid_Dehalogenase"/>
    <property type="match status" value="1"/>
</dbReference>
<protein>
    <recommendedName>
        <fullName evidence="4">phosphoglycolate phosphatase</fullName>
        <ecNumber evidence="4">3.1.3.18</ecNumber>
    </recommendedName>
</protein>
<comment type="pathway">
    <text evidence="2">Organic acid metabolism; glycolate biosynthesis; glycolate from 2-phosphoglycolate: step 1/1.</text>
</comment>
<dbReference type="EMBL" id="JAJUBB010000003">
    <property type="protein sequence ID" value="MDD1780688.1"/>
    <property type="molecule type" value="Genomic_DNA"/>
</dbReference>
<evidence type="ECO:0000256" key="3">
    <source>
        <dbReference type="ARBA" id="ARBA00006171"/>
    </source>
</evidence>
<evidence type="ECO:0000256" key="1">
    <source>
        <dbReference type="ARBA" id="ARBA00000830"/>
    </source>
</evidence>
<reference evidence="5" key="1">
    <citation type="submission" date="2021-12" db="EMBL/GenBank/DDBJ databases">
        <title>Enterovibrio ZSDZ35 sp. nov. and Enterovibrio ZSDZ42 sp. nov., isolated from coastal seawater in Qingdao.</title>
        <authorList>
            <person name="Zhang P."/>
        </authorList>
    </citation>
    <scope>NUCLEOTIDE SEQUENCE</scope>
    <source>
        <strain evidence="5">ZSDZ35</strain>
    </source>
</reference>
<dbReference type="GO" id="GO:0008967">
    <property type="term" value="F:phosphoglycolate phosphatase activity"/>
    <property type="evidence" value="ECO:0007669"/>
    <property type="project" value="UniProtKB-EC"/>
</dbReference>
<dbReference type="PANTHER" id="PTHR43434">
    <property type="entry name" value="PHOSPHOGLYCOLATE PHOSPHATASE"/>
    <property type="match status" value="1"/>
</dbReference>
<keyword evidence="6" id="KW-1185">Reference proteome</keyword>
<proteinExistence type="inferred from homology"/>
<dbReference type="Pfam" id="PF00702">
    <property type="entry name" value="Hydrolase"/>
    <property type="match status" value="1"/>
</dbReference>
<dbReference type="NCBIfam" id="TIGR01549">
    <property type="entry name" value="HAD-SF-IA-v1"/>
    <property type="match status" value="1"/>
</dbReference>
<organism evidence="5 6">
    <name type="scientific">Enterovibrio qingdaonensis</name>
    <dbReference type="NCBI Taxonomy" id="2899818"/>
    <lineage>
        <taxon>Bacteria</taxon>
        <taxon>Pseudomonadati</taxon>
        <taxon>Pseudomonadota</taxon>
        <taxon>Gammaproteobacteria</taxon>
        <taxon>Vibrionales</taxon>
        <taxon>Vibrionaceae</taxon>
        <taxon>Enterovibrio</taxon>
    </lineage>
</organism>
<dbReference type="Proteomes" id="UP001149821">
    <property type="component" value="Unassembled WGS sequence"/>
</dbReference>
<dbReference type="EC" id="3.1.3.18" evidence="4"/>
<dbReference type="Gene3D" id="3.40.50.1000">
    <property type="entry name" value="HAD superfamily/HAD-like"/>
    <property type="match status" value="1"/>
</dbReference>
<comment type="similarity">
    <text evidence="3">Belongs to the HAD-like hydrolase superfamily. CbbY/CbbZ/Gph/YieH family.</text>
</comment>
<evidence type="ECO:0000313" key="5">
    <source>
        <dbReference type="EMBL" id="MDD1780688.1"/>
    </source>
</evidence>
<dbReference type="Gene3D" id="1.10.150.240">
    <property type="entry name" value="Putative phosphatase, domain 2"/>
    <property type="match status" value="1"/>
</dbReference>
<dbReference type="NCBIfam" id="NF009695">
    <property type="entry name" value="PRK13222.1-2"/>
    <property type="match status" value="1"/>
</dbReference>
<dbReference type="PANTHER" id="PTHR43434:SF1">
    <property type="entry name" value="PHOSPHOGLYCOLATE PHOSPHATASE"/>
    <property type="match status" value="1"/>
</dbReference>